<evidence type="ECO:0000313" key="1">
    <source>
        <dbReference type="EMBL" id="KAF3553546.1"/>
    </source>
</evidence>
<sequence length="272" mass="30118">MVLNHFVKNKFQHLDHLESGTKTYATANIQTIDYKVKELLTAMSFRNTAYVYTKQEDDPACNLILYAMCQQYPSPLFGGVDHVKIPADGDDIYLVVLAMGRVGVSNDNSLFAETEQVPVVGLPAVVSQCDLIYPALSGNVDGEGEQMSSGILQMSNGMDWLKYIDDESMERMRKYSVFEGFWLVKSDPDKALKDGVIRCLKRGVNDQTSIRIPGLNTDGSFDVLKEEVILGGGDSELQFAEGAFSLKLACIERIEGPRKIISFSQEGTSSFI</sequence>
<evidence type="ECO:0000313" key="2">
    <source>
        <dbReference type="Proteomes" id="UP000712600"/>
    </source>
</evidence>
<name>A0A8S9QKB6_BRACR</name>
<reference evidence="1" key="1">
    <citation type="submission" date="2019-12" db="EMBL/GenBank/DDBJ databases">
        <title>Genome sequencing and annotation of Brassica cretica.</title>
        <authorList>
            <person name="Studholme D.J."/>
            <person name="Sarris P."/>
        </authorList>
    </citation>
    <scope>NUCLEOTIDE SEQUENCE</scope>
    <source>
        <strain evidence="1">PFS-109/04</strain>
        <tissue evidence="1">Leaf</tissue>
    </source>
</reference>
<accession>A0A8S9QKB6</accession>
<dbReference type="Proteomes" id="UP000712600">
    <property type="component" value="Unassembled WGS sequence"/>
</dbReference>
<dbReference type="AlphaFoldDB" id="A0A8S9QKB6"/>
<protein>
    <submittedName>
        <fullName evidence="1">Uncharacterized protein</fullName>
    </submittedName>
</protein>
<comment type="caution">
    <text evidence="1">The sequence shown here is derived from an EMBL/GenBank/DDBJ whole genome shotgun (WGS) entry which is preliminary data.</text>
</comment>
<organism evidence="1 2">
    <name type="scientific">Brassica cretica</name>
    <name type="common">Mustard</name>
    <dbReference type="NCBI Taxonomy" id="69181"/>
    <lineage>
        <taxon>Eukaryota</taxon>
        <taxon>Viridiplantae</taxon>
        <taxon>Streptophyta</taxon>
        <taxon>Embryophyta</taxon>
        <taxon>Tracheophyta</taxon>
        <taxon>Spermatophyta</taxon>
        <taxon>Magnoliopsida</taxon>
        <taxon>eudicotyledons</taxon>
        <taxon>Gunneridae</taxon>
        <taxon>Pentapetalae</taxon>
        <taxon>rosids</taxon>
        <taxon>malvids</taxon>
        <taxon>Brassicales</taxon>
        <taxon>Brassicaceae</taxon>
        <taxon>Brassiceae</taxon>
        <taxon>Brassica</taxon>
    </lineage>
</organism>
<gene>
    <name evidence="1" type="ORF">F2Q69_00014621</name>
</gene>
<proteinExistence type="predicted"/>
<dbReference type="EMBL" id="QGKX02000996">
    <property type="protein sequence ID" value="KAF3553546.1"/>
    <property type="molecule type" value="Genomic_DNA"/>
</dbReference>